<comment type="caution">
    <text evidence="1">The sequence shown here is derived from an EMBL/GenBank/DDBJ whole genome shotgun (WGS) entry which is preliminary data.</text>
</comment>
<dbReference type="PATRIC" id="fig|1121864.4.peg.586"/>
<dbReference type="HOGENOM" id="CLU_1057351_0_0_9"/>
<keyword evidence="2" id="KW-1185">Reference proteome</keyword>
<dbReference type="GeneID" id="60872603"/>
<dbReference type="RefSeq" id="WP_016250776.1">
    <property type="nucleotide sequence ID" value="NZ_ASWI01000003.1"/>
</dbReference>
<protein>
    <submittedName>
        <fullName evidence="1">Uncharacterized protein</fullName>
    </submittedName>
</protein>
<organism evidence="1 2">
    <name type="scientific">Enterococcus cecorum DSM 20682 = ATCC 43198</name>
    <dbReference type="NCBI Taxonomy" id="1121864"/>
    <lineage>
        <taxon>Bacteria</taxon>
        <taxon>Bacillati</taxon>
        <taxon>Bacillota</taxon>
        <taxon>Bacilli</taxon>
        <taxon>Lactobacillales</taxon>
        <taxon>Enterococcaceae</taxon>
        <taxon>Enterococcus</taxon>
    </lineage>
</organism>
<proteinExistence type="predicted"/>
<dbReference type="AlphaFoldDB" id="S1R7U5"/>
<dbReference type="OrthoDB" id="2991095at2"/>
<dbReference type="Proteomes" id="UP000017415">
    <property type="component" value="Unassembled WGS sequence"/>
</dbReference>
<dbReference type="eggNOG" id="ENOG50304EE">
    <property type="taxonomic scope" value="Bacteria"/>
</dbReference>
<evidence type="ECO:0000313" key="1">
    <source>
        <dbReference type="EMBL" id="ESK61407.1"/>
    </source>
</evidence>
<accession>S1R7U5</accession>
<sequence length="265" mass="31064">MLKVEDFLDTRLYKEYKDTYVVDKMLKNYFKGQVPDGIKVPARVQSVPLKSYEDVYKWDINNFQEILALKSLPGVTEEDLWAIAYDVYIDPDGYDIREQSGVACSADALLSFKRIYTMYGYTENMIAEYEKYRKYPIFHFPKEKNGINMSRAAVFGDRIDSTLLDLKVYYENGKNAEECRLKNAFKLHNTALFLNTFESFAELVDWLGVRGSFVNEQDEVFDLENGNASILTNYHPESDWKWSDNYYKHVKSAIDKYMELKVKNN</sequence>
<evidence type="ECO:0000313" key="2">
    <source>
        <dbReference type="Proteomes" id="UP000017415"/>
    </source>
</evidence>
<name>S1R7U5_9ENTE</name>
<gene>
    <name evidence="1" type="ORF">OMO_01470</name>
</gene>
<dbReference type="EMBL" id="AHYS01000006">
    <property type="protein sequence ID" value="ESK61407.1"/>
    <property type="molecule type" value="Genomic_DNA"/>
</dbReference>
<reference evidence="1 2" key="1">
    <citation type="submission" date="2013-10" db="EMBL/GenBank/DDBJ databases">
        <title>The Genome Sequence of Enterococcus cecorum DSM 20682 (= ATCC 43198) (Illumina assembly).</title>
        <authorList>
            <consortium name="The Broad Institute Genomics Platform"/>
            <consortium name="The Broad Institute Genome Sequencing Center for Infectious Disease"/>
            <person name="Earl A."/>
            <person name="Russ C."/>
            <person name="Gilmore M."/>
            <person name="Surin D."/>
            <person name="Walker B."/>
            <person name="Young S."/>
            <person name="Zeng Q."/>
            <person name="Gargeya S."/>
            <person name="Fitzgerald M."/>
            <person name="Haas B."/>
            <person name="Abouelleil A."/>
            <person name="Allen A.W."/>
            <person name="Alvarado L."/>
            <person name="Arachchi H.M."/>
            <person name="Berlin A.M."/>
            <person name="Chapman S.B."/>
            <person name="Gainer-Dewar J."/>
            <person name="Goldberg J."/>
            <person name="Griggs A."/>
            <person name="Gujja S."/>
            <person name="Hansen M."/>
            <person name="Howarth C."/>
            <person name="Imamovic A."/>
            <person name="Ireland A."/>
            <person name="Larimer J."/>
            <person name="McCowan C."/>
            <person name="Murphy C."/>
            <person name="Pearson M."/>
            <person name="Poon T.W."/>
            <person name="Priest M."/>
            <person name="Roberts A."/>
            <person name="Saif S."/>
            <person name="Shea T."/>
            <person name="Sisk P."/>
            <person name="Sykes S."/>
            <person name="Wortman J."/>
            <person name="Nusbaum C."/>
            <person name="Birren B."/>
        </authorList>
    </citation>
    <scope>NUCLEOTIDE SEQUENCE [LARGE SCALE GENOMIC DNA]</scope>
    <source>
        <strain evidence="1 2">ATCC 43198</strain>
    </source>
</reference>